<keyword evidence="6" id="KW-0804">Transcription</keyword>
<dbReference type="PROSITE" id="PS00657">
    <property type="entry name" value="FORK_HEAD_1"/>
    <property type="match status" value="1"/>
</dbReference>
<dbReference type="PANTHER" id="PTHR46805">
    <property type="entry name" value="FORKHEAD BOX PROTEIN J1"/>
    <property type="match status" value="1"/>
</dbReference>
<evidence type="ECO:0000313" key="13">
    <source>
        <dbReference type="EMBL" id="NXH60588.1"/>
    </source>
</evidence>
<dbReference type="InterPro" id="IPR047512">
    <property type="entry name" value="FH_FOXJ1"/>
</dbReference>
<dbReference type="OrthoDB" id="5954824at2759"/>
<keyword evidence="5" id="KW-0010">Activator</keyword>
<keyword evidence="7 10" id="KW-0539">Nucleus</keyword>
<dbReference type="SUPFAM" id="SSF46785">
    <property type="entry name" value="Winged helix' DNA-binding domain"/>
    <property type="match status" value="1"/>
</dbReference>
<feature type="region of interest" description="Disordered" evidence="11">
    <location>
        <begin position="175"/>
        <end position="209"/>
    </location>
</feature>
<evidence type="ECO:0000313" key="14">
    <source>
        <dbReference type="Proteomes" id="UP000583164"/>
    </source>
</evidence>
<dbReference type="InterPro" id="IPR001766">
    <property type="entry name" value="Fork_head_dom"/>
</dbReference>
<dbReference type="InterPro" id="IPR036390">
    <property type="entry name" value="WH_DNA-bd_sf"/>
</dbReference>
<evidence type="ECO:0000256" key="2">
    <source>
        <dbReference type="ARBA" id="ARBA00022794"/>
    </source>
</evidence>
<evidence type="ECO:0000259" key="12">
    <source>
        <dbReference type="PROSITE" id="PS50039"/>
    </source>
</evidence>
<comment type="subcellular location">
    <subcellularLocation>
        <location evidence="1 10">Nucleus</location>
    </subcellularLocation>
</comment>
<reference evidence="13 14" key="1">
    <citation type="submission" date="2019-09" db="EMBL/GenBank/DDBJ databases">
        <title>Bird 10,000 Genomes (B10K) Project - Family phase.</title>
        <authorList>
            <person name="Zhang G."/>
        </authorList>
    </citation>
    <scope>NUCLEOTIDE SEQUENCE [LARGE SCALE GENOMIC DNA]</scope>
    <source>
        <strain evidence="13">B10K-DU-001-29</strain>
        <tissue evidence="13">Muscle</tissue>
    </source>
</reference>
<feature type="domain" description="Fork-head" evidence="12">
    <location>
        <begin position="35"/>
        <end position="142"/>
    </location>
</feature>
<keyword evidence="14" id="KW-1185">Reference proteome</keyword>
<dbReference type="GO" id="GO:0000981">
    <property type="term" value="F:DNA-binding transcription factor activity, RNA polymerase II-specific"/>
    <property type="evidence" value="ECO:0007669"/>
    <property type="project" value="TreeGrafter"/>
</dbReference>
<evidence type="ECO:0000256" key="11">
    <source>
        <dbReference type="SAM" id="MobiDB-lite"/>
    </source>
</evidence>
<dbReference type="GO" id="GO:0030030">
    <property type="term" value="P:cell projection organization"/>
    <property type="evidence" value="ECO:0007669"/>
    <property type="project" value="UniProtKB-KW"/>
</dbReference>
<gene>
    <name evidence="13" type="primary">Foxj1b</name>
    <name evidence="13" type="ORF">RHAINO_R01428</name>
</gene>
<dbReference type="GO" id="GO:0000978">
    <property type="term" value="F:RNA polymerase II cis-regulatory region sequence-specific DNA binding"/>
    <property type="evidence" value="ECO:0007669"/>
    <property type="project" value="TreeGrafter"/>
</dbReference>
<feature type="DNA-binding region" description="Fork-head" evidence="10">
    <location>
        <begin position="35"/>
        <end position="142"/>
    </location>
</feature>
<dbReference type="FunFam" id="1.10.10.10:FF:000135">
    <property type="entry name" value="forkhead box protein G1"/>
    <property type="match status" value="1"/>
</dbReference>
<dbReference type="CDD" id="cd20023">
    <property type="entry name" value="FH_FOXJ1"/>
    <property type="match status" value="1"/>
</dbReference>
<dbReference type="Pfam" id="PF00250">
    <property type="entry name" value="Forkhead"/>
    <property type="match status" value="1"/>
</dbReference>
<dbReference type="InterPro" id="IPR047513">
    <property type="entry name" value="FOXJ1"/>
</dbReference>
<evidence type="ECO:0000256" key="5">
    <source>
        <dbReference type="ARBA" id="ARBA00023159"/>
    </source>
</evidence>
<comment type="caution">
    <text evidence="13">The sequence shown here is derived from an EMBL/GenBank/DDBJ whole genome shotgun (WGS) entry which is preliminary data.</text>
</comment>
<keyword evidence="2" id="KW-0970">Cilium biogenesis/degradation</keyword>
<feature type="region of interest" description="Disordered" evidence="11">
    <location>
        <begin position="119"/>
        <end position="162"/>
    </location>
</feature>
<dbReference type="PROSITE" id="PS00658">
    <property type="entry name" value="FORK_HEAD_2"/>
    <property type="match status" value="1"/>
</dbReference>
<dbReference type="GO" id="GO:0005634">
    <property type="term" value="C:nucleus"/>
    <property type="evidence" value="ECO:0007669"/>
    <property type="project" value="UniProtKB-SubCell"/>
</dbReference>
<dbReference type="PANTHER" id="PTHR46805:SF1">
    <property type="entry name" value="FORKHEAD BOX PROTEIN J1"/>
    <property type="match status" value="1"/>
</dbReference>
<keyword evidence="3" id="KW-0805">Transcription regulation</keyword>
<dbReference type="SMART" id="SM00339">
    <property type="entry name" value="FH"/>
    <property type="match status" value="1"/>
</dbReference>
<organism evidence="13 14">
    <name type="scientific">Rhabdornis inornatus</name>
    <dbReference type="NCBI Taxonomy" id="237438"/>
    <lineage>
        <taxon>Eukaryota</taxon>
        <taxon>Metazoa</taxon>
        <taxon>Chordata</taxon>
        <taxon>Craniata</taxon>
        <taxon>Vertebrata</taxon>
        <taxon>Euteleostomi</taxon>
        <taxon>Archelosauria</taxon>
        <taxon>Archosauria</taxon>
        <taxon>Dinosauria</taxon>
        <taxon>Saurischia</taxon>
        <taxon>Theropoda</taxon>
        <taxon>Coelurosauria</taxon>
        <taxon>Aves</taxon>
        <taxon>Neognathae</taxon>
        <taxon>Neoaves</taxon>
        <taxon>Telluraves</taxon>
        <taxon>Australaves</taxon>
        <taxon>Passeriformes</taxon>
        <taxon>Rhabdornithidae</taxon>
        <taxon>Rhabdornis</taxon>
    </lineage>
</organism>
<dbReference type="Proteomes" id="UP000583164">
    <property type="component" value="Unassembled WGS sequence"/>
</dbReference>
<dbReference type="PROSITE" id="PS50039">
    <property type="entry name" value="FORK_HEAD_3"/>
    <property type="match status" value="1"/>
</dbReference>
<name>A0A7K9LE91_9PASS</name>
<sequence>PRSPSSSGTGAVTATLPRAPSLPGDIDYKNSAHLKPPYSYATLICMAMEASKEPKLTLASICKWISDNFCYFRHAHPSWQSSIRHNLCVNKRFIKVPREKGEPGRGAFWKLHPQYAEGLKSSEGRRTPPDVIPAASSRRAQHGAQRGRSPAAPSSSQSSLEVGAELQRLLREFEEFESSRSGNPTPPAEASWLPSGASEPQEEPGELTELKSSADWEALLNSPLEQDFSALEHLQLTPPTQPETLPLHPTGAGEQHLGWPQEQQQVLATPSLTEPGLDEALAATTFLEAAWPEEAWENLSNGIPVEQEAGNSQASL</sequence>
<dbReference type="AlphaFoldDB" id="A0A7K9LE91"/>
<dbReference type="PRINTS" id="PR00053">
    <property type="entry name" value="FORKHEAD"/>
</dbReference>
<evidence type="ECO:0000256" key="10">
    <source>
        <dbReference type="PROSITE-ProRule" id="PRU00089"/>
    </source>
</evidence>
<dbReference type="InterPro" id="IPR018122">
    <property type="entry name" value="TF_fork_head_CS_1"/>
</dbReference>
<dbReference type="InterPro" id="IPR036388">
    <property type="entry name" value="WH-like_DNA-bd_sf"/>
</dbReference>
<feature type="non-terminal residue" evidence="13">
    <location>
        <position position="1"/>
    </location>
</feature>
<proteinExistence type="inferred from homology"/>
<dbReference type="InterPro" id="IPR030456">
    <property type="entry name" value="TF_fork_head_CS_2"/>
</dbReference>
<comment type="similarity">
    <text evidence="8">Belongs to the FOXJ1 family.</text>
</comment>
<evidence type="ECO:0000256" key="3">
    <source>
        <dbReference type="ARBA" id="ARBA00023015"/>
    </source>
</evidence>
<dbReference type="EMBL" id="VWZS01007388">
    <property type="protein sequence ID" value="NXH60588.1"/>
    <property type="molecule type" value="Genomic_DNA"/>
</dbReference>
<accession>A0A7K9LE91</accession>
<protein>
    <recommendedName>
        <fullName evidence="9">Forkhead box protein G1</fullName>
    </recommendedName>
</protein>
<evidence type="ECO:0000256" key="4">
    <source>
        <dbReference type="ARBA" id="ARBA00023125"/>
    </source>
</evidence>
<feature type="compositionally biased region" description="Low complexity" evidence="11">
    <location>
        <begin position="149"/>
        <end position="159"/>
    </location>
</feature>
<evidence type="ECO:0000256" key="6">
    <source>
        <dbReference type="ARBA" id="ARBA00023163"/>
    </source>
</evidence>
<keyword evidence="4 10" id="KW-0238">DNA-binding</keyword>
<evidence type="ECO:0000256" key="9">
    <source>
        <dbReference type="ARBA" id="ARBA00034868"/>
    </source>
</evidence>
<evidence type="ECO:0000256" key="1">
    <source>
        <dbReference type="ARBA" id="ARBA00004123"/>
    </source>
</evidence>
<evidence type="ECO:0000256" key="8">
    <source>
        <dbReference type="ARBA" id="ARBA00034770"/>
    </source>
</evidence>
<dbReference type="Gene3D" id="1.10.10.10">
    <property type="entry name" value="Winged helix-like DNA-binding domain superfamily/Winged helix DNA-binding domain"/>
    <property type="match status" value="1"/>
</dbReference>
<feature type="non-terminal residue" evidence="13">
    <location>
        <position position="316"/>
    </location>
</feature>
<evidence type="ECO:0000256" key="7">
    <source>
        <dbReference type="ARBA" id="ARBA00023242"/>
    </source>
</evidence>